<dbReference type="GO" id="GO:0005524">
    <property type="term" value="F:ATP binding"/>
    <property type="evidence" value="ECO:0007669"/>
    <property type="project" value="UniProtKB-KW"/>
</dbReference>
<gene>
    <name evidence="4" type="ORF">KM295_04890</name>
</gene>
<dbReference type="EMBL" id="JAHLKM010000004">
    <property type="protein sequence ID" value="MCQ4332842.1"/>
    <property type="molecule type" value="Genomic_DNA"/>
</dbReference>
<dbReference type="RefSeq" id="WP_256028784.1">
    <property type="nucleotide sequence ID" value="NZ_JAHLKM010000004.1"/>
</dbReference>
<dbReference type="InterPro" id="IPR014774">
    <property type="entry name" value="KaiC-like_dom"/>
</dbReference>
<protein>
    <submittedName>
        <fullName evidence="4">AAA family ATPase</fullName>
    </submittedName>
</protein>
<feature type="domain" description="KaiC" evidence="3">
    <location>
        <begin position="1"/>
        <end position="230"/>
    </location>
</feature>
<evidence type="ECO:0000259" key="3">
    <source>
        <dbReference type="PROSITE" id="PS51146"/>
    </source>
</evidence>
<reference evidence="4" key="1">
    <citation type="journal article" date="2023" name="Front. Microbiol.">
        <title>Genomic-based phylogenetic and metabolic analyses of the genus Natronomonas, and description of Natronomonas aquatica sp. nov.</title>
        <authorList>
            <person name="Garcia-Roldan A."/>
            <person name="Duran-Viseras A."/>
            <person name="de la Haba R.R."/>
            <person name="Corral P."/>
            <person name="Sanchez-Porro C."/>
            <person name="Ventosa A."/>
        </authorList>
    </citation>
    <scope>NUCLEOTIDE SEQUENCE</scope>
    <source>
        <strain evidence="4">F2-12</strain>
    </source>
</reference>
<sequence length="230" mass="25078">MRVSSGVSGLDPLVGGGLPAGRLYVLSGPPGSGKTTISTQFLVEGARQGENCLFVSMHESRADIVEDMSGYEFGFDRAIETDRLTFVDVFSSEGKRLFRPPGKHRDASSLVNRLTGFIDSNGIDRVVIDSTMLLDHFLADAESNTIQFLTSLKRTDATVVLISEMTDPTAYADEHYLAHGVVFLHNFLEDGGMQRGIQVLKMRGTAIDTDIHDLSFDDSGVSVGTKRTER</sequence>
<dbReference type="AlphaFoldDB" id="A0A9R1D6B4"/>
<evidence type="ECO:0000256" key="1">
    <source>
        <dbReference type="ARBA" id="ARBA00022741"/>
    </source>
</evidence>
<name>A0A9R1D6B4_9EURY</name>
<proteinExistence type="predicted"/>
<dbReference type="SUPFAM" id="SSF52540">
    <property type="entry name" value="P-loop containing nucleoside triphosphate hydrolases"/>
    <property type="match status" value="1"/>
</dbReference>
<comment type="caution">
    <text evidence="4">The sequence shown here is derived from an EMBL/GenBank/DDBJ whole genome shotgun (WGS) entry which is preliminary data.</text>
</comment>
<evidence type="ECO:0000256" key="2">
    <source>
        <dbReference type="ARBA" id="ARBA00022840"/>
    </source>
</evidence>
<evidence type="ECO:0000313" key="4">
    <source>
        <dbReference type="EMBL" id="MCQ4332842.1"/>
    </source>
</evidence>
<evidence type="ECO:0000313" key="5">
    <source>
        <dbReference type="Proteomes" id="UP001139494"/>
    </source>
</evidence>
<dbReference type="PANTHER" id="PTHR43637">
    <property type="entry name" value="UPF0273 PROTEIN TM_0370"/>
    <property type="match status" value="1"/>
</dbReference>
<keyword evidence="5" id="KW-1185">Reference proteome</keyword>
<dbReference type="Proteomes" id="UP001139494">
    <property type="component" value="Unassembled WGS sequence"/>
</dbReference>
<dbReference type="Gene3D" id="3.40.50.300">
    <property type="entry name" value="P-loop containing nucleotide triphosphate hydrolases"/>
    <property type="match status" value="1"/>
</dbReference>
<dbReference type="InterPro" id="IPR010624">
    <property type="entry name" value="KaiC_dom"/>
</dbReference>
<keyword evidence="1" id="KW-0547">Nucleotide-binding</keyword>
<accession>A0A9R1D6B4</accession>
<dbReference type="PANTHER" id="PTHR43637:SF1">
    <property type="entry name" value="UPF0273 PROTEIN TM_0370"/>
    <property type="match status" value="1"/>
</dbReference>
<keyword evidence="2" id="KW-0067">ATP-binding</keyword>
<organism evidence="4 5">
    <name type="scientific">Natronomonas aquatica</name>
    <dbReference type="NCBI Taxonomy" id="2841590"/>
    <lineage>
        <taxon>Archaea</taxon>
        <taxon>Methanobacteriati</taxon>
        <taxon>Methanobacteriota</taxon>
        <taxon>Stenosarchaea group</taxon>
        <taxon>Halobacteria</taxon>
        <taxon>Halobacteriales</taxon>
        <taxon>Natronomonadaceae</taxon>
        <taxon>Natronomonas</taxon>
    </lineage>
</organism>
<dbReference type="Pfam" id="PF06745">
    <property type="entry name" value="ATPase"/>
    <property type="match status" value="1"/>
</dbReference>
<dbReference type="InterPro" id="IPR027417">
    <property type="entry name" value="P-loop_NTPase"/>
</dbReference>
<dbReference type="PROSITE" id="PS51146">
    <property type="entry name" value="KAIC"/>
    <property type="match status" value="1"/>
</dbReference>